<dbReference type="InterPro" id="IPR006108">
    <property type="entry name" value="3HC_DH_C"/>
</dbReference>
<dbReference type="InterPro" id="IPR022694">
    <property type="entry name" value="3-OHacyl-CoA_DH"/>
</dbReference>
<dbReference type="Pfam" id="PF00725">
    <property type="entry name" value="3HCDH"/>
    <property type="match status" value="1"/>
</dbReference>
<evidence type="ECO:0000313" key="6">
    <source>
        <dbReference type="EMBL" id="WAH36288.1"/>
    </source>
</evidence>
<dbReference type="InterPro" id="IPR036291">
    <property type="entry name" value="NAD(P)-bd_dom_sf"/>
</dbReference>
<protein>
    <submittedName>
        <fullName evidence="6">3-hydroxyacyl-CoA dehydrogenase family protein</fullName>
    </submittedName>
</protein>
<dbReference type="SUPFAM" id="SSF48179">
    <property type="entry name" value="6-phosphogluconate dehydrogenase C-terminal domain-like"/>
    <property type="match status" value="1"/>
</dbReference>
<evidence type="ECO:0000256" key="3">
    <source>
        <dbReference type="ARBA" id="ARBA00023002"/>
    </source>
</evidence>
<name>A0ABY6Z186_9BACL</name>
<sequence length="291" mass="32144">MIDIELLGVVGAGSMGAGIAHLAAQNGFHVVLVDTVPQALESASTRIRSLMEKSIAKGKITAQDMDEVLSRIKLTSDLRQLSEVDFVVEAIIEDSETKQALFRQLDTICRADVILTTNTSSISITSIASATSRAGRVVGMHFFNPPQVMRLVEVVRGYETSDETVLVTKTVAERMRKTTVEVKRDTPGFIVNRIMIPQFIEAIRLVEEGVASKEDIDTAVKLGLNYPMGPFELQDFAGVEIGLHVMDVFYNELKDSRFAAPQSLRTLIRAGRVGRKVKKGWYDYDGGERHE</sequence>
<proteinExistence type="inferred from homology"/>
<keyword evidence="7" id="KW-1185">Reference proteome</keyword>
<dbReference type="Gene3D" id="3.40.50.720">
    <property type="entry name" value="NAD(P)-binding Rossmann-like Domain"/>
    <property type="match status" value="1"/>
</dbReference>
<dbReference type="InterPro" id="IPR013328">
    <property type="entry name" value="6PGD_dom2"/>
</dbReference>
<keyword evidence="3" id="KW-0560">Oxidoreductase</keyword>
<comment type="similarity">
    <text evidence="2">Belongs to the 3-hydroxyacyl-CoA dehydrogenase family.</text>
</comment>
<dbReference type="InterPro" id="IPR006176">
    <property type="entry name" value="3-OHacyl-CoA_DH_NAD-bd"/>
</dbReference>
<evidence type="ECO:0000313" key="7">
    <source>
        <dbReference type="Proteomes" id="UP001164803"/>
    </source>
</evidence>
<evidence type="ECO:0000256" key="1">
    <source>
        <dbReference type="ARBA" id="ARBA00005086"/>
    </source>
</evidence>
<dbReference type="RefSeq" id="WP_268043613.1">
    <property type="nucleotide sequence ID" value="NZ_CP104064.1"/>
</dbReference>
<dbReference type="Gene3D" id="1.10.1040.10">
    <property type="entry name" value="N-(1-d-carboxylethyl)-l-norvaline Dehydrogenase, domain 2"/>
    <property type="match status" value="1"/>
</dbReference>
<comment type="pathway">
    <text evidence="1">Lipid metabolism; butanoate metabolism.</text>
</comment>
<feature type="domain" description="3-hydroxyacyl-CoA dehydrogenase NAD binding" evidence="5">
    <location>
        <begin position="8"/>
        <end position="184"/>
    </location>
</feature>
<evidence type="ECO:0000259" key="4">
    <source>
        <dbReference type="Pfam" id="PF00725"/>
    </source>
</evidence>
<gene>
    <name evidence="6" type="ORF">NZD86_18955</name>
</gene>
<dbReference type="EMBL" id="CP104064">
    <property type="protein sequence ID" value="WAH36288.1"/>
    <property type="molecule type" value="Genomic_DNA"/>
</dbReference>
<evidence type="ECO:0000256" key="2">
    <source>
        <dbReference type="ARBA" id="ARBA00009463"/>
    </source>
</evidence>
<dbReference type="PIRSF" id="PIRSF000105">
    <property type="entry name" value="HCDH"/>
    <property type="match status" value="1"/>
</dbReference>
<dbReference type="Proteomes" id="UP001164803">
    <property type="component" value="Chromosome"/>
</dbReference>
<reference evidence="6" key="1">
    <citation type="submission" date="2022-08" db="EMBL/GenBank/DDBJ databases">
        <title>Alicyclobacillus dauci DSM2870, complete genome.</title>
        <authorList>
            <person name="Wang Q."/>
            <person name="Cai R."/>
            <person name="Wang Z."/>
        </authorList>
    </citation>
    <scope>NUCLEOTIDE SEQUENCE</scope>
    <source>
        <strain evidence="6">DSM 28700</strain>
    </source>
</reference>
<dbReference type="SUPFAM" id="SSF51735">
    <property type="entry name" value="NAD(P)-binding Rossmann-fold domains"/>
    <property type="match status" value="1"/>
</dbReference>
<dbReference type="InterPro" id="IPR008927">
    <property type="entry name" value="6-PGluconate_DH-like_C_sf"/>
</dbReference>
<organism evidence="6 7">
    <name type="scientific">Alicyclobacillus dauci</name>
    <dbReference type="NCBI Taxonomy" id="1475485"/>
    <lineage>
        <taxon>Bacteria</taxon>
        <taxon>Bacillati</taxon>
        <taxon>Bacillota</taxon>
        <taxon>Bacilli</taxon>
        <taxon>Bacillales</taxon>
        <taxon>Alicyclobacillaceae</taxon>
        <taxon>Alicyclobacillus</taxon>
    </lineage>
</organism>
<evidence type="ECO:0000259" key="5">
    <source>
        <dbReference type="Pfam" id="PF02737"/>
    </source>
</evidence>
<dbReference type="PANTHER" id="PTHR48075">
    <property type="entry name" value="3-HYDROXYACYL-COA DEHYDROGENASE FAMILY PROTEIN"/>
    <property type="match status" value="1"/>
</dbReference>
<dbReference type="Pfam" id="PF02737">
    <property type="entry name" value="3HCDH_N"/>
    <property type="match status" value="1"/>
</dbReference>
<accession>A0ABY6Z186</accession>
<dbReference type="PANTHER" id="PTHR48075:SF5">
    <property type="entry name" value="3-HYDROXYBUTYRYL-COA DEHYDROGENASE"/>
    <property type="match status" value="1"/>
</dbReference>
<feature type="domain" description="3-hydroxyacyl-CoA dehydrogenase C-terminal" evidence="4">
    <location>
        <begin position="188"/>
        <end position="284"/>
    </location>
</feature>